<dbReference type="GO" id="GO:0016491">
    <property type="term" value="F:oxidoreductase activity"/>
    <property type="evidence" value="ECO:0007669"/>
    <property type="project" value="UniProtKB-KW"/>
</dbReference>
<gene>
    <name evidence="7" type="ORF">AYL99_10716</name>
</gene>
<dbReference type="InterPro" id="IPR008927">
    <property type="entry name" value="6-PGluconate_DH-like_C_sf"/>
</dbReference>
<dbReference type="SUPFAM" id="SSF51735">
    <property type="entry name" value="NAD(P)-binding Rossmann-fold domains"/>
    <property type="match status" value="1"/>
</dbReference>
<evidence type="ECO:0000256" key="3">
    <source>
        <dbReference type="ARBA" id="ARBA00023027"/>
    </source>
</evidence>
<proteinExistence type="inferred from homology"/>
<evidence type="ECO:0000313" key="7">
    <source>
        <dbReference type="EMBL" id="OAP55016.1"/>
    </source>
</evidence>
<dbReference type="InterPro" id="IPR006115">
    <property type="entry name" value="6PGDH_NADP-bd"/>
</dbReference>
<name>A0A178Z6C6_9EURO</name>
<dbReference type="EMBL" id="LVYI01000012">
    <property type="protein sequence ID" value="OAP55016.1"/>
    <property type="molecule type" value="Genomic_DNA"/>
</dbReference>
<dbReference type="PANTHER" id="PTHR43580:SF3">
    <property type="entry name" value="6-PHOSPHOGLUCONATE DEHYDROGENASE FAMILY PROTEIN (AFU_ORTHOLOGUE AFUA_2G11600)"/>
    <property type="match status" value="1"/>
</dbReference>
<keyword evidence="8" id="KW-1185">Reference proteome</keyword>
<evidence type="ECO:0008006" key="9">
    <source>
        <dbReference type="Google" id="ProtNLM"/>
    </source>
</evidence>
<dbReference type="Pfam" id="PF03446">
    <property type="entry name" value="NAD_binding_2"/>
    <property type="match status" value="1"/>
</dbReference>
<keyword evidence="3" id="KW-0520">NAD</keyword>
<accession>A0A178Z6C6</accession>
<evidence type="ECO:0000259" key="5">
    <source>
        <dbReference type="Pfam" id="PF03446"/>
    </source>
</evidence>
<comment type="similarity">
    <text evidence="1">Belongs to the HIBADH-related family. NP60 subfamily.</text>
</comment>
<keyword evidence="2" id="KW-0560">Oxidoreductase</keyword>
<evidence type="ECO:0000256" key="2">
    <source>
        <dbReference type="ARBA" id="ARBA00023002"/>
    </source>
</evidence>
<feature type="active site" evidence="4">
    <location>
        <position position="180"/>
    </location>
</feature>
<dbReference type="InterPro" id="IPR036291">
    <property type="entry name" value="NAD(P)-bd_dom_sf"/>
</dbReference>
<evidence type="ECO:0000256" key="4">
    <source>
        <dbReference type="PIRSR" id="PIRSR000103-1"/>
    </source>
</evidence>
<evidence type="ECO:0000256" key="1">
    <source>
        <dbReference type="ARBA" id="ARBA00007598"/>
    </source>
</evidence>
<dbReference type="GO" id="GO:0050661">
    <property type="term" value="F:NADP binding"/>
    <property type="evidence" value="ECO:0007669"/>
    <property type="project" value="InterPro"/>
</dbReference>
<dbReference type="PIRSF" id="PIRSF000103">
    <property type="entry name" value="HIBADH"/>
    <property type="match status" value="1"/>
</dbReference>
<dbReference type="Gene3D" id="1.10.1040.10">
    <property type="entry name" value="N-(1-d-carboxylethyl)-l-norvaline Dehydrogenase, domain 2"/>
    <property type="match status" value="1"/>
</dbReference>
<dbReference type="PANTHER" id="PTHR43580">
    <property type="entry name" value="OXIDOREDUCTASE GLYR1-RELATED"/>
    <property type="match status" value="1"/>
</dbReference>
<dbReference type="Gene3D" id="3.40.50.720">
    <property type="entry name" value="NAD(P)-binding Rossmann-like Domain"/>
    <property type="match status" value="1"/>
</dbReference>
<dbReference type="InterPro" id="IPR051265">
    <property type="entry name" value="HIBADH-related_NP60_sf"/>
</dbReference>
<dbReference type="STRING" id="1367422.A0A178Z6C6"/>
<dbReference type="GeneID" id="30014884"/>
<feature type="domain" description="3-hydroxyisobutyrate dehydrogenase-like NAD-binding" evidence="6">
    <location>
        <begin position="176"/>
        <end position="293"/>
    </location>
</feature>
<comment type="caution">
    <text evidence="7">The sequence shown here is derived from an EMBL/GenBank/DDBJ whole genome shotgun (WGS) entry which is preliminary data.</text>
</comment>
<dbReference type="InterPro" id="IPR013328">
    <property type="entry name" value="6PGD_dom2"/>
</dbReference>
<organism evidence="7 8">
    <name type="scientific">Fonsecaea erecta</name>
    <dbReference type="NCBI Taxonomy" id="1367422"/>
    <lineage>
        <taxon>Eukaryota</taxon>
        <taxon>Fungi</taxon>
        <taxon>Dikarya</taxon>
        <taxon>Ascomycota</taxon>
        <taxon>Pezizomycotina</taxon>
        <taxon>Eurotiomycetes</taxon>
        <taxon>Chaetothyriomycetidae</taxon>
        <taxon>Chaetothyriales</taxon>
        <taxon>Herpotrichiellaceae</taxon>
        <taxon>Fonsecaea</taxon>
    </lineage>
</organism>
<sequence length="306" mass="32138">MASTTVVAWIGLGNMGSGMCKNIAEKANLSHPLLIYDIVEERTRGIHERLGPQRTTIAQSIADATSQADVVFFSVPNDDAVRAVMDQILAAGVAGKVVVNCSTVHPDTSTQEAAAVRAAGGSFVACPVFGSAKMAEAGQIVAVLASDAPDALDKIKPLCKGVIARDAIDVSSAREGPLLKIIGNMFALNVVTALAEGHVLAEKAGLAPAQFHRFVQTLFPGPCAAYSEAMLNGSYHRNEKPQAPALLAKKDAGYAQRLATEASVRLRTLEVAQHYVDAVLRQKGDDGEMAGVYGAARLEAGLLYEN</sequence>
<reference evidence="7 8" key="1">
    <citation type="submission" date="2016-04" db="EMBL/GenBank/DDBJ databases">
        <title>Draft genome of Fonsecaea erecta CBS 125763.</title>
        <authorList>
            <person name="Weiss V.A."/>
            <person name="Vicente V.A."/>
            <person name="Raittz R.T."/>
            <person name="Moreno L.F."/>
            <person name="De Souza E.M."/>
            <person name="Pedrosa F.O."/>
            <person name="Steffens M.B."/>
            <person name="Faoro H."/>
            <person name="Tadra-Sfeir M.Z."/>
            <person name="Najafzadeh M.J."/>
            <person name="Felipe M.S."/>
            <person name="Teixeira M."/>
            <person name="Sun J."/>
            <person name="Xi L."/>
            <person name="Gomes R."/>
            <person name="De Azevedo C.M."/>
            <person name="Salgado C.G."/>
            <person name="Da Silva M.B."/>
            <person name="Nascimento M.F."/>
            <person name="Queiroz-Telles F."/>
            <person name="Attili D.S."/>
            <person name="Gorbushina A."/>
        </authorList>
    </citation>
    <scope>NUCLEOTIDE SEQUENCE [LARGE SCALE GENOMIC DNA]</scope>
    <source>
        <strain evidence="7 8">CBS 125763</strain>
    </source>
</reference>
<evidence type="ECO:0000259" key="6">
    <source>
        <dbReference type="Pfam" id="PF14833"/>
    </source>
</evidence>
<dbReference type="InterPro" id="IPR029154">
    <property type="entry name" value="HIBADH-like_NADP-bd"/>
</dbReference>
<dbReference type="InterPro" id="IPR015815">
    <property type="entry name" value="HIBADH-related"/>
</dbReference>
<feature type="domain" description="6-phosphogluconate dehydrogenase NADP-binding" evidence="5">
    <location>
        <begin position="7"/>
        <end position="159"/>
    </location>
</feature>
<protein>
    <recommendedName>
        <fullName evidence="9">6-phosphogluconate dehydrogenase NADP-binding domain-containing protein</fullName>
    </recommendedName>
</protein>
<dbReference type="RefSeq" id="XP_018688383.1">
    <property type="nucleotide sequence ID" value="XM_018842222.1"/>
</dbReference>
<dbReference type="Proteomes" id="UP000078343">
    <property type="component" value="Unassembled WGS sequence"/>
</dbReference>
<dbReference type="SUPFAM" id="SSF48179">
    <property type="entry name" value="6-phosphogluconate dehydrogenase C-terminal domain-like"/>
    <property type="match status" value="1"/>
</dbReference>
<dbReference type="AlphaFoldDB" id="A0A178Z6C6"/>
<dbReference type="GO" id="GO:0051287">
    <property type="term" value="F:NAD binding"/>
    <property type="evidence" value="ECO:0007669"/>
    <property type="project" value="InterPro"/>
</dbReference>
<evidence type="ECO:0000313" key="8">
    <source>
        <dbReference type="Proteomes" id="UP000078343"/>
    </source>
</evidence>
<dbReference type="OrthoDB" id="435038at2759"/>
<dbReference type="Pfam" id="PF14833">
    <property type="entry name" value="NAD_binding_11"/>
    <property type="match status" value="1"/>
</dbReference>